<dbReference type="AlphaFoldDB" id="A0A5B8MFW4"/>
<organism evidence="1 2">
    <name type="scientific">Chloropicon primus</name>
    <dbReference type="NCBI Taxonomy" id="1764295"/>
    <lineage>
        <taxon>Eukaryota</taxon>
        <taxon>Viridiplantae</taxon>
        <taxon>Chlorophyta</taxon>
        <taxon>Chloropicophyceae</taxon>
        <taxon>Chloropicales</taxon>
        <taxon>Chloropicaceae</taxon>
        <taxon>Chloropicon</taxon>
    </lineage>
</organism>
<dbReference type="Proteomes" id="UP000316726">
    <property type="component" value="Chromosome 1"/>
</dbReference>
<reference evidence="1 2" key="1">
    <citation type="submission" date="2018-07" db="EMBL/GenBank/DDBJ databases">
        <title>The complete nuclear genome of the prasinophyte Chloropicon primus (CCMP1205).</title>
        <authorList>
            <person name="Pombert J.-F."/>
            <person name="Otis C."/>
            <person name="Turmel M."/>
            <person name="Lemieux C."/>
        </authorList>
    </citation>
    <scope>NUCLEOTIDE SEQUENCE [LARGE SCALE GENOMIC DNA]</scope>
    <source>
        <strain evidence="1 2">CCMP1205</strain>
    </source>
</reference>
<keyword evidence="2" id="KW-1185">Reference proteome</keyword>
<protein>
    <submittedName>
        <fullName evidence="1">Uncharacterized protein</fullName>
    </submittedName>
</protein>
<dbReference type="EMBL" id="CP031034">
    <property type="protein sequence ID" value="QDZ18222.1"/>
    <property type="molecule type" value="Genomic_DNA"/>
</dbReference>
<evidence type="ECO:0000313" key="1">
    <source>
        <dbReference type="EMBL" id="QDZ18222.1"/>
    </source>
</evidence>
<evidence type="ECO:0000313" key="2">
    <source>
        <dbReference type="Proteomes" id="UP000316726"/>
    </source>
</evidence>
<name>A0A5B8MFW4_9CHLO</name>
<accession>A0A5B8MFW4</accession>
<proteinExistence type="predicted"/>
<sequence>MGARRVGDPFATGIVIGTGAASSHASSRFLLETETSCCERRKLCAPPESLNGDAVENGERWAEESSQDFGGDVNPFFDADENKTYKDKLSTLMLQVDWRFPRPGVLYPLYTRSKFLVGWNAVKIMRETESLDEAKLEQLKRTRRSVAWYGIQYLWYLVPTPLVYLYKKLVLGPILPLIRLIHKQVVRTYARIALKRAKPGDGNKWVASAMGLYHGRVGWFEAYVRLLLNKDCH</sequence>
<gene>
    <name evidence="1" type="ORF">A3770_01p07400</name>
</gene>